<evidence type="ECO:0000256" key="2">
    <source>
        <dbReference type="SAM" id="MobiDB-lite"/>
    </source>
</evidence>
<feature type="coiled-coil region" evidence="1">
    <location>
        <begin position="138"/>
        <end position="197"/>
    </location>
</feature>
<evidence type="ECO:0000313" key="4">
    <source>
        <dbReference type="Proteomes" id="UP001498398"/>
    </source>
</evidence>
<reference evidence="3 4" key="1">
    <citation type="submission" date="2024-01" db="EMBL/GenBank/DDBJ databases">
        <title>A draft genome for the cacao thread blight pathogen Marasmiellus scandens.</title>
        <authorList>
            <person name="Baruah I.K."/>
            <person name="Leung J."/>
            <person name="Bukari Y."/>
            <person name="Amoako-Attah I."/>
            <person name="Meinhardt L.W."/>
            <person name="Bailey B.A."/>
            <person name="Cohen S.P."/>
        </authorList>
    </citation>
    <scope>NUCLEOTIDE SEQUENCE [LARGE SCALE GENOMIC DNA]</scope>
    <source>
        <strain evidence="3 4">GH-19</strain>
    </source>
</reference>
<feature type="compositionally biased region" description="Basic and acidic residues" evidence="2">
    <location>
        <begin position="329"/>
        <end position="344"/>
    </location>
</feature>
<feature type="region of interest" description="Disordered" evidence="2">
    <location>
        <begin position="200"/>
        <end position="237"/>
    </location>
</feature>
<evidence type="ECO:0000313" key="3">
    <source>
        <dbReference type="EMBL" id="KAK7469214.1"/>
    </source>
</evidence>
<keyword evidence="4" id="KW-1185">Reference proteome</keyword>
<gene>
    <name evidence="3" type="ORF">VKT23_003703</name>
</gene>
<proteinExistence type="predicted"/>
<sequence>MSGLSDLSERLTRHSRSIKSSATAIQNANPGPFVRAVLSTELGDLIRDIDPSEIGLFTVNKATNSAKTHDREAQNASVQVQISRVEFHGATPLRKPATRKEEKTKEPEIYANAALKYIDKFQHVLPFARTQARVEGILDTLEETRYNIQELNESLRQAEIAEAPSIKGIADEEEMRIKDLKAQIAEFTKRKEALTARKSRMRLPSPTKKIVASSARKPPPTKAEKTEDEFWNTPSNKARTFHLDDNLLMEEAEFGDTSMASLASPVPIPRSGFAAQLDEVQEASPSPSPPESPTQRVRVPARSPTPKQEPVLLPPQTEIHTNEPPPTAESHETQELPRKSKPHINVETERIVVKMWNTVGELIMPGNNFGTAPGKEKPPEAKATLTHLSSLSSLTPTPASPVQSVSSVSAATRANAPPTAQQILTATLLFTLLTAPNHSLSLNKVKEVLTAKASTSGSAAMVSGHSRILYGCVAKRLLKIERGSGEQIVKFDI</sequence>
<keyword evidence="1" id="KW-0175">Coiled coil</keyword>
<dbReference type="Proteomes" id="UP001498398">
    <property type="component" value="Unassembled WGS sequence"/>
</dbReference>
<organism evidence="3 4">
    <name type="scientific">Marasmiellus scandens</name>
    <dbReference type="NCBI Taxonomy" id="2682957"/>
    <lineage>
        <taxon>Eukaryota</taxon>
        <taxon>Fungi</taxon>
        <taxon>Dikarya</taxon>
        <taxon>Basidiomycota</taxon>
        <taxon>Agaricomycotina</taxon>
        <taxon>Agaricomycetes</taxon>
        <taxon>Agaricomycetidae</taxon>
        <taxon>Agaricales</taxon>
        <taxon>Marasmiineae</taxon>
        <taxon>Omphalotaceae</taxon>
        <taxon>Marasmiellus</taxon>
    </lineage>
</organism>
<dbReference type="EMBL" id="JBANRG010000003">
    <property type="protein sequence ID" value="KAK7469214.1"/>
    <property type="molecule type" value="Genomic_DNA"/>
</dbReference>
<protein>
    <submittedName>
        <fullName evidence="3">Uncharacterized protein</fullName>
    </submittedName>
</protein>
<accession>A0ABR1JY22</accession>
<name>A0ABR1JY22_9AGAR</name>
<evidence type="ECO:0000256" key="1">
    <source>
        <dbReference type="SAM" id="Coils"/>
    </source>
</evidence>
<comment type="caution">
    <text evidence="3">The sequence shown here is derived from an EMBL/GenBank/DDBJ whole genome shotgun (WGS) entry which is preliminary data.</text>
</comment>
<feature type="region of interest" description="Disordered" evidence="2">
    <location>
        <begin position="278"/>
        <end position="344"/>
    </location>
</feature>